<dbReference type="InterPro" id="IPR020846">
    <property type="entry name" value="MFS_dom"/>
</dbReference>
<feature type="transmembrane region" description="Helical" evidence="5">
    <location>
        <begin position="90"/>
        <end position="109"/>
    </location>
</feature>
<dbReference type="PANTHER" id="PTHR42718">
    <property type="entry name" value="MAJOR FACILITATOR SUPERFAMILY MULTIDRUG TRANSPORTER MFSC"/>
    <property type="match status" value="1"/>
</dbReference>
<comment type="subcellular location">
    <subcellularLocation>
        <location evidence="1">Membrane</location>
        <topology evidence="1">Multi-pass membrane protein</topology>
    </subcellularLocation>
</comment>
<dbReference type="CDD" id="cd17321">
    <property type="entry name" value="MFS_MMR_MDR_like"/>
    <property type="match status" value="1"/>
</dbReference>
<dbReference type="RefSeq" id="WP_175167008.1">
    <property type="nucleotide sequence ID" value="NZ_CADIKW010000002.1"/>
</dbReference>
<evidence type="ECO:0000256" key="2">
    <source>
        <dbReference type="ARBA" id="ARBA00022692"/>
    </source>
</evidence>
<feature type="transmembrane region" description="Helical" evidence="5">
    <location>
        <begin position="283"/>
        <end position="307"/>
    </location>
</feature>
<feature type="transmembrane region" description="Helical" evidence="5">
    <location>
        <begin position="349"/>
        <end position="367"/>
    </location>
</feature>
<proteinExistence type="predicted"/>
<evidence type="ECO:0000313" key="8">
    <source>
        <dbReference type="Proteomes" id="UP000494272"/>
    </source>
</evidence>
<dbReference type="GeneID" id="94354915"/>
<keyword evidence="2 5" id="KW-0812">Transmembrane</keyword>
<evidence type="ECO:0000256" key="5">
    <source>
        <dbReference type="SAM" id="Phobius"/>
    </source>
</evidence>
<dbReference type="GO" id="GO:0022857">
    <property type="term" value="F:transmembrane transporter activity"/>
    <property type="evidence" value="ECO:0007669"/>
    <property type="project" value="InterPro"/>
</dbReference>
<feature type="transmembrane region" description="Helical" evidence="5">
    <location>
        <begin position="115"/>
        <end position="136"/>
    </location>
</feature>
<feature type="transmembrane region" description="Helical" evidence="5">
    <location>
        <begin position="456"/>
        <end position="477"/>
    </location>
</feature>
<dbReference type="PROSITE" id="PS50850">
    <property type="entry name" value="MFS"/>
    <property type="match status" value="1"/>
</dbReference>
<feature type="transmembrane region" description="Helical" evidence="5">
    <location>
        <begin position="148"/>
        <end position="172"/>
    </location>
</feature>
<feature type="transmembrane region" description="Helical" evidence="5">
    <location>
        <begin position="23"/>
        <end position="46"/>
    </location>
</feature>
<keyword evidence="8" id="KW-1185">Reference proteome</keyword>
<dbReference type="GO" id="GO:0016020">
    <property type="term" value="C:membrane"/>
    <property type="evidence" value="ECO:0007669"/>
    <property type="project" value="UniProtKB-SubCell"/>
</dbReference>
<evidence type="ECO:0000256" key="3">
    <source>
        <dbReference type="ARBA" id="ARBA00022989"/>
    </source>
</evidence>
<gene>
    <name evidence="7" type="primary">jefA</name>
    <name evidence="7" type="ORF">LMG26841_01369</name>
</gene>
<dbReference type="PANTHER" id="PTHR42718:SF39">
    <property type="entry name" value="ACTINORHODIN TRANSPORTER-RELATED"/>
    <property type="match status" value="1"/>
</dbReference>
<dbReference type="InterPro" id="IPR011701">
    <property type="entry name" value="MFS"/>
</dbReference>
<evidence type="ECO:0000256" key="4">
    <source>
        <dbReference type="ARBA" id="ARBA00023136"/>
    </source>
</evidence>
<dbReference type="SUPFAM" id="SSF103473">
    <property type="entry name" value="MFS general substrate transporter"/>
    <property type="match status" value="1"/>
</dbReference>
<keyword evidence="3 5" id="KW-1133">Transmembrane helix</keyword>
<keyword evidence="4 5" id="KW-0472">Membrane</keyword>
<accession>A0A6S7DAL1</accession>
<feature type="transmembrane region" description="Helical" evidence="5">
    <location>
        <begin position="238"/>
        <end position="259"/>
    </location>
</feature>
<dbReference type="EMBL" id="CADIKW010000002">
    <property type="protein sequence ID" value="CAB3839532.1"/>
    <property type="molecule type" value="Genomic_DNA"/>
</dbReference>
<dbReference type="Gene3D" id="1.20.1250.20">
    <property type="entry name" value="MFS general substrate transporter like domains"/>
    <property type="match status" value="1"/>
</dbReference>
<name>A0A6S7DAL1_9BURK</name>
<feature type="transmembrane region" description="Helical" evidence="5">
    <location>
        <begin position="58"/>
        <end position="78"/>
    </location>
</feature>
<dbReference type="Pfam" id="PF07690">
    <property type="entry name" value="MFS_1"/>
    <property type="match status" value="1"/>
</dbReference>
<feature type="transmembrane region" description="Helical" evidence="5">
    <location>
        <begin position="319"/>
        <end position="337"/>
    </location>
</feature>
<organism evidence="7 8">
    <name type="scientific">Achromobacter dolens</name>
    <dbReference type="NCBI Taxonomy" id="1287738"/>
    <lineage>
        <taxon>Bacteria</taxon>
        <taxon>Pseudomonadati</taxon>
        <taxon>Pseudomonadota</taxon>
        <taxon>Betaproteobacteria</taxon>
        <taxon>Burkholderiales</taxon>
        <taxon>Alcaligenaceae</taxon>
        <taxon>Achromobacter</taxon>
    </lineage>
</organism>
<evidence type="ECO:0000259" key="6">
    <source>
        <dbReference type="PROSITE" id="PS50850"/>
    </source>
</evidence>
<evidence type="ECO:0000313" key="7">
    <source>
        <dbReference type="EMBL" id="CAB3839532.1"/>
    </source>
</evidence>
<evidence type="ECO:0000256" key="1">
    <source>
        <dbReference type="ARBA" id="ARBA00004141"/>
    </source>
</evidence>
<dbReference type="AlphaFoldDB" id="A0A6S7DAL1"/>
<feature type="transmembrane region" description="Helical" evidence="5">
    <location>
        <begin position="414"/>
        <end position="436"/>
    </location>
</feature>
<feature type="transmembrane region" description="Helical" evidence="5">
    <location>
        <begin position="210"/>
        <end position="232"/>
    </location>
</feature>
<dbReference type="InterPro" id="IPR036259">
    <property type="entry name" value="MFS_trans_sf"/>
</dbReference>
<protein>
    <submittedName>
        <fullName evidence="7">Drug efflux pump JefA</fullName>
    </submittedName>
</protein>
<feature type="domain" description="Major facilitator superfamily (MFS) profile" evidence="6">
    <location>
        <begin position="24"/>
        <end position="481"/>
    </location>
</feature>
<reference evidence="7 8" key="1">
    <citation type="submission" date="2020-04" db="EMBL/GenBank/DDBJ databases">
        <authorList>
            <person name="De Canck E."/>
        </authorList>
    </citation>
    <scope>NUCLEOTIDE SEQUENCE [LARGE SCALE GENOMIC DNA]</scope>
    <source>
        <strain evidence="7 8">LMG 26841</strain>
    </source>
</reference>
<sequence>MPCATLPSPCPDTSARPATPGPLGLAVLLSGGFITIFDLFVVNVAIPSMQHTLSASFAQINFIIVAYELAYGVLLIAGSRLGDRHGRRRLFMLGMAGFALASALCGLAPDANTLIGARVLQGVAAAMLFPQVYALIRVSYDGHARRRAFGLLGMTLGLAAIAGQVLGGWIVHADLFGLAWRTIFLVNVPLGVLAWRLARHIPESRDAAGAPMDWGGSALVGAGLGLLLLALVEGPARHWPVWTLACGAAAVALLALFVWTQRRAGAAGRVPLVDMALLAQPRFAAGCLLVTLVFSTASAMFLCYALLLQTGLGVDALTAGAVFAPASVGFVAGSMAAPRLVARFGTRAIMMAAMLYGGATAALMWQVDAAGALLAPWSLVPALIWLGAAQGAVNTPLVNLALGLVQDHHAGMAAGVVSTLQQVGAALGVSAAGMLFSGALDAHADAALGDRYARAFASAMQFNVAAIAASVLLLWWLGRRRCPSPPTIRARVARP</sequence>
<dbReference type="PRINTS" id="PR01036">
    <property type="entry name" value="TCRTETB"/>
</dbReference>
<feature type="transmembrane region" description="Helical" evidence="5">
    <location>
        <begin position="178"/>
        <end position="198"/>
    </location>
</feature>
<dbReference type="Gene3D" id="1.20.1720.10">
    <property type="entry name" value="Multidrug resistance protein D"/>
    <property type="match status" value="1"/>
</dbReference>
<feature type="transmembrane region" description="Helical" evidence="5">
    <location>
        <begin position="379"/>
        <end position="402"/>
    </location>
</feature>
<dbReference type="Proteomes" id="UP000494272">
    <property type="component" value="Unassembled WGS sequence"/>
</dbReference>